<dbReference type="Proteomes" id="UP000295499">
    <property type="component" value="Unassembled WGS sequence"/>
</dbReference>
<gene>
    <name evidence="3" type="ORF">CLV32_3296</name>
</gene>
<name>A0A4R6IEE8_9SPHI</name>
<keyword evidence="3" id="KW-0378">Hydrolase</keyword>
<comment type="caution">
    <text evidence="3">The sequence shown here is derived from an EMBL/GenBank/DDBJ whole genome shotgun (WGS) entry which is preliminary data.</text>
</comment>
<keyword evidence="4" id="KW-1185">Reference proteome</keyword>
<dbReference type="PANTHER" id="PTHR32060">
    <property type="entry name" value="TAIL-SPECIFIC PROTEASE"/>
    <property type="match status" value="1"/>
</dbReference>
<dbReference type="AlphaFoldDB" id="A0A4R6IEE8"/>
<dbReference type="SMART" id="SM00245">
    <property type="entry name" value="TSPc"/>
    <property type="match status" value="1"/>
</dbReference>
<protein>
    <submittedName>
        <fullName evidence="3">C-terminal processing protease CtpA/Prc</fullName>
    </submittedName>
</protein>
<feature type="signal peptide" evidence="1">
    <location>
        <begin position="1"/>
        <end position="18"/>
    </location>
</feature>
<feature type="chain" id="PRO_5020686938" evidence="1">
    <location>
        <begin position="19"/>
        <end position="579"/>
    </location>
</feature>
<dbReference type="Pfam" id="PF03572">
    <property type="entry name" value="Peptidase_S41"/>
    <property type="match status" value="1"/>
</dbReference>
<dbReference type="SUPFAM" id="SSF52096">
    <property type="entry name" value="ClpP/crotonase"/>
    <property type="match status" value="1"/>
</dbReference>
<feature type="domain" description="Tail specific protease" evidence="2">
    <location>
        <begin position="349"/>
        <end position="553"/>
    </location>
</feature>
<evidence type="ECO:0000313" key="4">
    <source>
        <dbReference type="Proteomes" id="UP000295499"/>
    </source>
</evidence>
<dbReference type="GO" id="GO:0030288">
    <property type="term" value="C:outer membrane-bounded periplasmic space"/>
    <property type="evidence" value="ECO:0007669"/>
    <property type="project" value="TreeGrafter"/>
</dbReference>
<dbReference type="GO" id="GO:0007165">
    <property type="term" value="P:signal transduction"/>
    <property type="evidence" value="ECO:0007669"/>
    <property type="project" value="TreeGrafter"/>
</dbReference>
<dbReference type="Gene3D" id="3.90.226.10">
    <property type="entry name" value="2-enoyl-CoA Hydratase, Chain A, domain 1"/>
    <property type="match status" value="1"/>
</dbReference>
<dbReference type="RefSeq" id="WP_133557345.1">
    <property type="nucleotide sequence ID" value="NZ_SNWM01000004.1"/>
</dbReference>
<accession>A0A4R6IEE8</accession>
<reference evidence="3 4" key="1">
    <citation type="submission" date="2019-03" db="EMBL/GenBank/DDBJ databases">
        <title>Genomic Encyclopedia of Archaeal and Bacterial Type Strains, Phase II (KMG-II): from individual species to whole genera.</title>
        <authorList>
            <person name="Goeker M."/>
        </authorList>
    </citation>
    <scope>NUCLEOTIDE SEQUENCE [LARGE SCALE GENOMIC DNA]</scope>
    <source>
        <strain evidence="3 4">DSM 19034</strain>
    </source>
</reference>
<dbReference type="EMBL" id="SNWM01000004">
    <property type="protein sequence ID" value="TDO20663.1"/>
    <property type="molecule type" value="Genomic_DNA"/>
</dbReference>
<dbReference type="GO" id="GO:0008236">
    <property type="term" value="F:serine-type peptidase activity"/>
    <property type="evidence" value="ECO:0007669"/>
    <property type="project" value="InterPro"/>
</dbReference>
<dbReference type="InterPro" id="IPR005151">
    <property type="entry name" value="Tail-specific_protease"/>
</dbReference>
<evidence type="ECO:0000259" key="2">
    <source>
        <dbReference type="SMART" id="SM00245"/>
    </source>
</evidence>
<sequence length="579" mass="66272">MKFLASLLLSIFCTASIAQVKKPALKITYNNTELYTLGKVWGFMKYYQPAVSQGKLDWDQILLSTLIDPHKKTVGQTLEIWIALAQNTNYDAVDVKGFPFDSLDLRNFDLSWIKKNTLITSGQKRTLEEMVTRPAVGNYWSSSGEKLYYSSTTEKFYQLNTAPYRILNLFRIWNVINYFYPYKYELDIHWDQVLKNYIPAFTLAEKEADYQKVLTLLSATINDSHTSIDPTYNYNVFGAFTAPFKFQLGGDEVVVTKIVNAEACKVAGIELGDVISLINGEKVADVIEKYKKFIPASNFAITRREAYNFLFSGTETVVNVEGRKLNGGTLHTSFKRVKRIFFQEWDKDGIPDTKLVYKDKSYPLTYYDEQQKRAVYEQTIDQIGYVEFSMVEPKKVDSIMKNFMDKKGIVFDLRGYNDDGTLLKTFDYLLPKPVLFGIKTQPLFNMPGKFAYRDHIIHETYKYIGKENPDYYKGKVVVLINEYTQSAEELWAMIFKQVPGVIFVGSQTAGADGTKTTINMTNGARIWFSGLGIYYPDGKETQRIGILPDIIVKPTVESIQKNRDLLAETAFKVISEPTN</sequence>
<dbReference type="GO" id="GO:0004175">
    <property type="term" value="F:endopeptidase activity"/>
    <property type="evidence" value="ECO:0007669"/>
    <property type="project" value="TreeGrafter"/>
</dbReference>
<keyword evidence="3" id="KW-0645">Protease</keyword>
<dbReference type="Gene3D" id="3.30.750.44">
    <property type="match status" value="1"/>
</dbReference>
<dbReference type="GO" id="GO:0006508">
    <property type="term" value="P:proteolysis"/>
    <property type="evidence" value="ECO:0007669"/>
    <property type="project" value="UniProtKB-KW"/>
</dbReference>
<evidence type="ECO:0000256" key="1">
    <source>
        <dbReference type="SAM" id="SignalP"/>
    </source>
</evidence>
<dbReference type="InterPro" id="IPR029045">
    <property type="entry name" value="ClpP/crotonase-like_dom_sf"/>
</dbReference>
<dbReference type="OrthoDB" id="5379939at2"/>
<proteinExistence type="predicted"/>
<dbReference type="PANTHER" id="PTHR32060:SF22">
    <property type="entry name" value="CARBOXYL-TERMINAL-PROCESSING PEPTIDASE 3, CHLOROPLASTIC"/>
    <property type="match status" value="1"/>
</dbReference>
<organism evidence="3 4">
    <name type="scientific">Pedobacter duraquae</name>
    <dbReference type="NCBI Taxonomy" id="425511"/>
    <lineage>
        <taxon>Bacteria</taxon>
        <taxon>Pseudomonadati</taxon>
        <taxon>Bacteroidota</taxon>
        <taxon>Sphingobacteriia</taxon>
        <taxon>Sphingobacteriales</taxon>
        <taxon>Sphingobacteriaceae</taxon>
        <taxon>Pedobacter</taxon>
    </lineage>
</organism>
<keyword evidence="1" id="KW-0732">Signal</keyword>
<evidence type="ECO:0000313" key="3">
    <source>
        <dbReference type="EMBL" id="TDO20663.1"/>
    </source>
</evidence>